<evidence type="ECO:0000313" key="1">
    <source>
        <dbReference type="EMBL" id="CAB4867865.1"/>
    </source>
</evidence>
<accession>A0A6J7DG63</accession>
<proteinExistence type="predicted"/>
<protein>
    <submittedName>
        <fullName evidence="1">Unannotated protein</fullName>
    </submittedName>
</protein>
<dbReference type="EMBL" id="CAFBLS010000047">
    <property type="protein sequence ID" value="CAB4867865.1"/>
    <property type="molecule type" value="Genomic_DNA"/>
</dbReference>
<gene>
    <name evidence="1" type="ORF">UFOPK3402_00540</name>
</gene>
<sequence length="164" mass="18298">MSQQSSGPTRLARTAAKEVPHRKSDRFFAARAEAKADCEQLIVDVRRSHLHEATRVELLSAAERVQRELLAISLDTPDARNAVVDLDKQLKHLQLAEKWVVAAQRVMDRLGENGSKSVRDGVLEAQDTVMWCVRADHWNGKLTASLTVLEEVVREAEVHAARSA</sequence>
<name>A0A6J7DG63_9ZZZZ</name>
<reference evidence="1" key="1">
    <citation type="submission" date="2020-05" db="EMBL/GenBank/DDBJ databases">
        <authorList>
            <person name="Chiriac C."/>
            <person name="Salcher M."/>
            <person name="Ghai R."/>
            <person name="Kavagutti S V."/>
        </authorList>
    </citation>
    <scope>NUCLEOTIDE SEQUENCE</scope>
</reference>
<dbReference type="AlphaFoldDB" id="A0A6J7DG63"/>
<organism evidence="1">
    <name type="scientific">freshwater metagenome</name>
    <dbReference type="NCBI Taxonomy" id="449393"/>
    <lineage>
        <taxon>unclassified sequences</taxon>
        <taxon>metagenomes</taxon>
        <taxon>ecological metagenomes</taxon>
    </lineage>
</organism>